<feature type="compositionally biased region" description="Basic and acidic residues" evidence="1">
    <location>
        <begin position="1"/>
        <end position="24"/>
    </location>
</feature>
<reference evidence="2 3" key="1">
    <citation type="submission" date="2018-02" db="EMBL/GenBank/DDBJ databases">
        <title>Draft genome of wild Prunus yedoensis var. nudiflora.</title>
        <authorList>
            <person name="Baek S."/>
            <person name="Kim J.-H."/>
            <person name="Choi K."/>
            <person name="Kim G.-B."/>
            <person name="Cho A."/>
            <person name="Jang H."/>
            <person name="Shin C.-H."/>
            <person name="Yu H.-J."/>
            <person name="Mun J.-H."/>
        </authorList>
    </citation>
    <scope>NUCLEOTIDE SEQUENCE [LARGE SCALE GENOMIC DNA]</scope>
    <source>
        <strain evidence="3">cv. Jeju island</strain>
        <tissue evidence="2">Leaf</tissue>
    </source>
</reference>
<protein>
    <submittedName>
        <fullName evidence="2">Uncharacterized protein</fullName>
    </submittedName>
</protein>
<evidence type="ECO:0000256" key="1">
    <source>
        <dbReference type="SAM" id="MobiDB-lite"/>
    </source>
</evidence>
<keyword evidence="3" id="KW-1185">Reference proteome</keyword>
<evidence type="ECO:0000313" key="3">
    <source>
        <dbReference type="Proteomes" id="UP000250321"/>
    </source>
</evidence>
<gene>
    <name evidence="2" type="ORF">Pyn_04100</name>
</gene>
<comment type="caution">
    <text evidence="2">The sequence shown here is derived from an EMBL/GenBank/DDBJ whole genome shotgun (WGS) entry which is preliminary data.</text>
</comment>
<name>A0A314XHZ7_PRUYE</name>
<dbReference type="EMBL" id="PJQY01002462">
    <property type="protein sequence ID" value="PQP93402.1"/>
    <property type="molecule type" value="Genomic_DNA"/>
</dbReference>
<proteinExistence type="predicted"/>
<feature type="region of interest" description="Disordered" evidence="1">
    <location>
        <begin position="1"/>
        <end position="40"/>
    </location>
</feature>
<evidence type="ECO:0000313" key="2">
    <source>
        <dbReference type="EMBL" id="PQP93402.1"/>
    </source>
</evidence>
<dbReference type="Proteomes" id="UP000250321">
    <property type="component" value="Unassembled WGS sequence"/>
</dbReference>
<accession>A0A314XHZ7</accession>
<dbReference type="AlphaFoldDB" id="A0A314XHZ7"/>
<sequence>MDDKEDTNRVGEIEESDPKSDRSSRNPNPNPNPKTARTKVPEVEVYLYRRGKGPIDTFRTSLGVGTRTSWRSETFSTSTASNRFTLSILGPVAAFRSGLTPGTAGLCWLIKMDLRFTLTESPRIP</sequence>
<organism evidence="2 3">
    <name type="scientific">Prunus yedoensis var. nudiflora</name>
    <dbReference type="NCBI Taxonomy" id="2094558"/>
    <lineage>
        <taxon>Eukaryota</taxon>
        <taxon>Viridiplantae</taxon>
        <taxon>Streptophyta</taxon>
        <taxon>Embryophyta</taxon>
        <taxon>Tracheophyta</taxon>
        <taxon>Spermatophyta</taxon>
        <taxon>Magnoliopsida</taxon>
        <taxon>eudicotyledons</taxon>
        <taxon>Gunneridae</taxon>
        <taxon>Pentapetalae</taxon>
        <taxon>rosids</taxon>
        <taxon>fabids</taxon>
        <taxon>Rosales</taxon>
        <taxon>Rosaceae</taxon>
        <taxon>Amygdaloideae</taxon>
        <taxon>Amygdaleae</taxon>
        <taxon>Prunus</taxon>
    </lineage>
</organism>